<evidence type="ECO:0000313" key="8">
    <source>
        <dbReference type="Proteomes" id="UP000464378"/>
    </source>
</evidence>
<proteinExistence type="inferred from homology"/>
<evidence type="ECO:0000313" key="7">
    <source>
        <dbReference type="EMBL" id="VIP04651.1"/>
    </source>
</evidence>
<dbReference type="InterPro" id="IPR036888">
    <property type="entry name" value="DNA_integrity_DisA_N_sf"/>
</dbReference>
<evidence type="ECO:0000256" key="2">
    <source>
        <dbReference type="ARBA" id="ARBA00022679"/>
    </source>
</evidence>
<dbReference type="HAMAP" id="MF_00840">
    <property type="entry name" value="DacZ"/>
    <property type="match status" value="1"/>
</dbReference>
<dbReference type="PANTHER" id="PTHR34185:SF1">
    <property type="entry name" value="DIADENYLATE CYCLASE"/>
    <property type="match status" value="1"/>
</dbReference>
<dbReference type="RefSeq" id="WP_162659705.1">
    <property type="nucleotide sequence ID" value="NZ_LR593887.1"/>
</dbReference>
<keyword evidence="8" id="KW-1185">Reference proteome</keyword>
<gene>
    <name evidence="7" type="ORF">GMBLW1_45420</name>
</gene>
<keyword evidence="4" id="KW-0547">Nucleotide-binding</keyword>
<evidence type="ECO:0000259" key="6">
    <source>
        <dbReference type="PROSITE" id="PS51794"/>
    </source>
</evidence>
<dbReference type="InParanoid" id="A0A6C2YTE3"/>
<dbReference type="InterPro" id="IPR050338">
    <property type="entry name" value="DisA"/>
</dbReference>
<dbReference type="Gene3D" id="3.40.1700.10">
    <property type="entry name" value="DNA integrity scanning protein, DisA, N-terminal domain"/>
    <property type="match status" value="1"/>
</dbReference>
<dbReference type="Pfam" id="PF21755">
    <property type="entry name" value="DacZ_P"/>
    <property type="match status" value="1"/>
</dbReference>
<organism evidence="7">
    <name type="scientific">Tuwongella immobilis</name>
    <dbReference type="NCBI Taxonomy" id="692036"/>
    <lineage>
        <taxon>Bacteria</taxon>
        <taxon>Pseudomonadati</taxon>
        <taxon>Planctomycetota</taxon>
        <taxon>Planctomycetia</taxon>
        <taxon>Gemmatales</taxon>
        <taxon>Gemmataceae</taxon>
        <taxon>Tuwongella</taxon>
    </lineage>
</organism>
<dbReference type="AlphaFoldDB" id="A0A6C2YTE3"/>
<accession>A0A6C2YTE3</accession>
<reference evidence="7" key="1">
    <citation type="submission" date="2019-04" db="EMBL/GenBank/DDBJ databases">
        <authorList>
            <consortium name="Science for Life Laboratories"/>
        </authorList>
    </citation>
    <scope>NUCLEOTIDE SEQUENCE</scope>
    <source>
        <strain evidence="7">MBLW1</strain>
    </source>
</reference>
<evidence type="ECO:0000256" key="1">
    <source>
        <dbReference type="ARBA" id="ARBA00000877"/>
    </source>
</evidence>
<name>A0A6C2YTE3_9BACT</name>
<dbReference type="KEGG" id="tim:GMBLW1_45420"/>
<dbReference type="EMBL" id="LR593887">
    <property type="protein sequence ID" value="VTS06663.1"/>
    <property type="molecule type" value="Genomic_DNA"/>
</dbReference>
<dbReference type="GO" id="GO:0004016">
    <property type="term" value="F:adenylate cyclase activity"/>
    <property type="evidence" value="ECO:0007669"/>
    <property type="project" value="TreeGrafter"/>
</dbReference>
<dbReference type="InterPro" id="IPR048544">
    <property type="entry name" value="DacZ_P"/>
</dbReference>
<evidence type="ECO:0000256" key="3">
    <source>
        <dbReference type="ARBA" id="ARBA00022695"/>
    </source>
</evidence>
<dbReference type="PANTHER" id="PTHR34185">
    <property type="entry name" value="DIADENYLATE CYCLASE"/>
    <property type="match status" value="1"/>
</dbReference>
<dbReference type="Pfam" id="PF02457">
    <property type="entry name" value="DAC"/>
    <property type="match status" value="1"/>
</dbReference>
<dbReference type="SUPFAM" id="SSF143597">
    <property type="entry name" value="YojJ-like"/>
    <property type="match status" value="1"/>
</dbReference>
<feature type="domain" description="DAC" evidence="6">
    <location>
        <begin position="136"/>
        <end position="294"/>
    </location>
</feature>
<dbReference type="InterPro" id="IPR003390">
    <property type="entry name" value="DNA_integrity_scan_DisA_N"/>
</dbReference>
<keyword evidence="2" id="KW-0808">Transferase</keyword>
<dbReference type="GO" id="GO:0005524">
    <property type="term" value="F:ATP binding"/>
    <property type="evidence" value="ECO:0007669"/>
    <property type="project" value="UniProtKB-KW"/>
</dbReference>
<protein>
    <recommendedName>
        <fullName evidence="6">DAC domain-containing protein</fullName>
    </recommendedName>
</protein>
<evidence type="ECO:0000256" key="5">
    <source>
        <dbReference type="ARBA" id="ARBA00022840"/>
    </source>
</evidence>
<keyword evidence="3" id="KW-0548">Nucleotidyltransferase</keyword>
<dbReference type="InterPro" id="IPR014499">
    <property type="entry name" value="DAC_DacZ"/>
</dbReference>
<sequence>MALPPQTLGLLQAARCLNTHVMADAVVLLTETQLEWSEVIAEMGDTRLIVAADHAKLAPRLREEGTLTVINLPIDSRSIQERLGQALLEATCSGKLKEMGRVVVIYNGVLNDPNAPEPLDSLSVIHLNDHLEKMKLSDLRRLKSTVPVETLRRVIDLAAQIGREGREGQPVGALFVVGDTENVLPLCRPINFNPFRGYKTLDRSLVQVKVREQIKELAKLDGAFIITNKGIAKEGCVYLDVPSKDVELPAGFGSRHWAAASVSKMTKAVAICVSQSSGSVRVFVGGKQQMYVAATPSRPHLWSNVRLDTHVSRPTTGLMPQPVSGPFHTPVKLNLPIPHSADAKDSVSKNGDA</sequence>
<evidence type="ECO:0000256" key="4">
    <source>
        <dbReference type="ARBA" id="ARBA00022741"/>
    </source>
</evidence>
<comment type="catalytic activity">
    <reaction evidence="1">
        <text>2 ATP = 3',3'-c-di-AMP + 2 diphosphate</text>
        <dbReference type="Rhea" id="RHEA:35655"/>
        <dbReference type="ChEBI" id="CHEBI:30616"/>
        <dbReference type="ChEBI" id="CHEBI:33019"/>
        <dbReference type="ChEBI" id="CHEBI:71500"/>
        <dbReference type="EC" id="2.7.7.85"/>
    </reaction>
</comment>
<dbReference type="Proteomes" id="UP000464378">
    <property type="component" value="Chromosome"/>
</dbReference>
<dbReference type="GO" id="GO:0106408">
    <property type="term" value="F:diadenylate cyclase activity"/>
    <property type="evidence" value="ECO:0007669"/>
    <property type="project" value="UniProtKB-EC"/>
</dbReference>
<dbReference type="PROSITE" id="PS51794">
    <property type="entry name" value="DAC"/>
    <property type="match status" value="1"/>
</dbReference>
<dbReference type="EMBL" id="LR586016">
    <property type="protein sequence ID" value="VIP04651.1"/>
    <property type="molecule type" value="Genomic_DNA"/>
</dbReference>
<keyword evidence="5" id="KW-0067">ATP-binding</keyword>